<name>A0AAD3TBF1_NEPGR</name>
<evidence type="ECO:0000256" key="1">
    <source>
        <dbReference type="SAM" id="MobiDB-lite"/>
    </source>
</evidence>
<protein>
    <submittedName>
        <fullName evidence="2">Uncharacterized protein</fullName>
    </submittedName>
</protein>
<dbReference type="Proteomes" id="UP001279734">
    <property type="component" value="Unassembled WGS sequence"/>
</dbReference>
<evidence type="ECO:0000313" key="3">
    <source>
        <dbReference type="Proteomes" id="UP001279734"/>
    </source>
</evidence>
<reference evidence="2" key="1">
    <citation type="submission" date="2023-05" db="EMBL/GenBank/DDBJ databases">
        <title>Nepenthes gracilis genome sequencing.</title>
        <authorList>
            <person name="Fukushima K."/>
        </authorList>
    </citation>
    <scope>NUCLEOTIDE SEQUENCE</scope>
    <source>
        <strain evidence="2">SING2019-196</strain>
    </source>
</reference>
<organism evidence="2 3">
    <name type="scientific">Nepenthes gracilis</name>
    <name type="common">Slender pitcher plant</name>
    <dbReference type="NCBI Taxonomy" id="150966"/>
    <lineage>
        <taxon>Eukaryota</taxon>
        <taxon>Viridiplantae</taxon>
        <taxon>Streptophyta</taxon>
        <taxon>Embryophyta</taxon>
        <taxon>Tracheophyta</taxon>
        <taxon>Spermatophyta</taxon>
        <taxon>Magnoliopsida</taxon>
        <taxon>eudicotyledons</taxon>
        <taxon>Gunneridae</taxon>
        <taxon>Pentapetalae</taxon>
        <taxon>Caryophyllales</taxon>
        <taxon>Nepenthaceae</taxon>
        <taxon>Nepenthes</taxon>
    </lineage>
</organism>
<gene>
    <name evidence="2" type="ORF">Nepgr_027255</name>
</gene>
<dbReference type="EMBL" id="BSYO01000029">
    <property type="protein sequence ID" value="GMH25412.1"/>
    <property type="molecule type" value="Genomic_DNA"/>
</dbReference>
<evidence type="ECO:0000313" key="2">
    <source>
        <dbReference type="EMBL" id="GMH25412.1"/>
    </source>
</evidence>
<feature type="region of interest" description="Disordered" evidence="1">
    <location>
        <begin position="63"/>
        <end position="98"/>
    </location>
</feature>
<proteinExistence type="predicted"/>
<comment type="caution">
    <text evidence="2">The sequence shown here is derived from an EMBL/GenBank/DDBJ whole genome shotgun (WGS) entry which is preliminary data.</text>
</comment>
<dbReference type="AlphaFoldDB" id="A0AAD3TBF1"/>
<accession>A0AAD3TBF1</accession>
<keyword evidence="3" id="KW-1185">Reference proteome</keyword>
<sequence length="110" mass="11503">MVPASGISGGMKEPSSIRELTVKAHEVTYVAPVENSTSRLGLDSQSPLNDPVTMIVLIDGCSDAGSIGEPTEAEMEDTPAVGSTPSSHVAPADKNGPWRTPRPLLMMLCL</sequence>